<feature type="non-terminal residue" evidence="1">
    <location>
        <position position="267"/>
    </location>
</feature>
<protein>
    <submittedName>
        <fullName evidence="1">Uncharacterized protein</fullName>
    </submittedName>
</protein>
<reference evidence="1" key="1">
    <citation type="journal article" date="2014" name="Front. Microbiol.">
        <title>High frequency of phylogenetically diverse reductive dehalogenase-homologous genes in deep subseafloor sedimentary metagenomes.</title>
        <authorList>
            <person name="Kawai M."/>
            <person name="Futagami T."/>
            <person name="Toyoda A."/>
            <person name="Takaki Y."/>
            <person name="Nishi S."/>
            <person name="Hori S."/>
            <person name="Arai W."/>
            <person name="Tsubouchi T."/>
            <person name="Morono Y."/>
            <person name="Uchiyama I."/>
            <person name="Ito T."/>
            <person name="Fujiyama A."/>
            <person name="Inagaki F."/>
            <person name="Takami H."/>
        </authorList>
    </citation>
    <scope>NUCLEOTIDE SEQUENCE</scope>
    <source>
        <strain evidence="1">Expedition CK06-06</strain>
    </source>
</reference>
<evidence type="ECO:0000313" key="1">
    <source>
        <dbReference type="EMBL" id="GAG05372.1"/>
    </source>
</evidence>
<sequence length="267" mass="28355">QKTELVSGTVGLAQAQELNELMTSGELDEGQAKILSLKLVYGELSEAIKYAASVNENFASSIDKVTVEATENATATKKYTGEVDKAQNVTDLLNNRFQEGKREAEGFAGGLGVTNGRLIGAGVAMLFVAKKAGEMIDQFKDAALELAEFDVGLALLESRAASLGLDGTFKGLRDDLSLTRKQSAEFFKVFREGALSGVVSVTELEGAAKKLQSTFGGDPTARLEEYVNLLKEIPTLKADLSVSASLDDQAASIFALAQSGKIETVME</sequence>
<dbReference type="EMBL" id="BARS01025547">
    <property type="protein sequence ID" value="GAG05372.1"/>
    <property type="molecule type" value="Genomic_DNA"/>
</dbReference>
<proteinExistence type="predicted"/>
<gene>
    <name evidence="1" type="ORF">S01H1_40349</name>
</gene>
<dbReference type="AlphaFoldDB" id="X0V1Q0"/>
<accession>X0V1Q0</accession>
<feature type="non-terminal residue" evidence="1">
    <location>
        <position position="1"/>
    </location>
</feature>
<organism evidence="1">
    <name type="scientific">marine sediment metagenome</name>
    <dbReference type="NCBI Taxonomy" id="412755"/>
    <lineage>
        <taxon>unclassified sequences</taxon>
        <taxon>metagenomes</taxon>
        <taxon>ecological metagenomes</taxon>
    </lineage>
</organism>
<comment type="caution">
    <text evidence="1">The sequence shown here is derived from an EMBL/GenBank/DDBJ whole genome shotgun (WGS) entry which is preliminary data.</text>
</comment>
<name>X0V1Q0_9ZZZZ</name>